<feature type="domain" description="AAA" evidence="2">
    <location>
        <begin position="4"/>
        <end position="197"/>
    </location>
</feature>
<dbReference type="EMBL" id="QPIJ01000001">
    <property type="protein sequence ID" value="RCV93898.1"/>
    <property type="molecule type" value="Genomic_DNA"/>
</dbReference>
<dbReference type="Pfam" id="PF13614">
    <property type="entry name" value="AAA_31"/>
    <property type="match status" value="1"/>
</dbReference>
<comment type="caution">
    <text evidence="3">The sequence shown here is derived from an EMBL/GenBank/DDBJ whole genome shotgun (WGS) entry which is preliminary data.</text>
</comment>
<dbReference type="InterPro" id="IPR027417">
    <property type="entry name" value="P-loop_NTPase"/>
</dbReference>
<sequence>MPVIISMPNQKGGVGKTTLALHLAWRCQELGLKTLTVDLDPQGNFSESMVGIEVLDEIEVEDAALFARLQENGQALEGDICRRSYHLFSDILPAPLAPYPTHLPNLDILPANINDDPLSAMNQQSTGTAMNPARHLATIADQYDVVVIDVPPGKGTVHLGGVIAANKVVLPVMMSAFPMRGIAGMLTTLKQLKEQGVRTDLLGVVVNIYSSRSKEHVEGVQLLKERLGSLLLNNKIGYRASLDTAVGAMKPVWKVGTGAARETAKQVRGVVDEIIAKAGFETYLAAERQAKVTVNTKPAKPKAAKPKAKKKKPATTTKEVKS</sequence>
<dbReference type="AlphaFoldDB" id="A0A368U9J7"/>
<evidence type="ECO:0000313" key="4">
    <source>
        <dbReference type="Proteomes" id="UP000253204"/>
    </source>
</evidence>
<evidence type="ECO:0000256" key="1">
    <source>
        <dbReference type="SAM" id="MobiDB-lite"/>
    </source>
</evidence>
<organism evidence="3 4">
    <name type="scientific">Vreelandella rituensis</name>
    <dbReference type="NCBI Taxonomy" id="2282306"/>
    <lineage>
        <taxon>Bacteria</taxon>
        <taxon>Pseudomonadati</taxon>
        <taxon>Pseudomonadota</taxon>
        <taxon>Gammaproteobacteria</taxon>
        <taxon>Oceanospirillales</taxon>
        <taxon>Halomonadaceae</taxon>
        <taxon>Vreelandella</taxon>
    </lineage>
</organism>
<dbReference type="PANTHER" id="PTHR13696">
    <property type="entry name" value="P-LOOP CONTAINING NUCLEOSIDE TRIPHOSPHATE HYDROLASE"/>
    <property type="match status" value="1"/>
</dbReference>
<dbReference type="Gene3D" id="3.40.50.300">
    <property type="entry name" value="P-loop containing nucleotide triphosphate hydrolases"/>
    <property type="match status" value="1"/>
</dbReference>
<accession>A0A368U9J7</accession>
<dbReference type="OrthoDB" id="69313at2"/>
<reference evidence="3 4" key="1">
    <citation type="submission" date="2018-07" db="EMBL/GenBank/DDBJ databases">
        <title>Halomonas rutogse sp. nov., isolated from Lake TangqianCo on Tibetan Plateau.</title>
        <authorList>
            <person name="Lu H."/>
            <person name="Xing P."/>
            <person name="Wu Q."/>
        </authorList>
    </citation>
    <scope>NUCLEOTIDE SEQUENCE [LARGE SCALE GENOMIC DNA]</scope>
    <source>
        <strain evidence="3 4">TQ8S</strain>
    </source>
</reference>
<evidence type="ECO:0000259" key="2">
    <source>
        <dbReference type="Pfam" id="PF13614"/>
    </source>
</evidence>
<dbReference type="RefSeq" id="WP_114485226.1">
    <property type="nucleotide sequence ID" value="NZ_CBCSHM010000001.1"/>
</dbReference>
<feature type="compositionally biased region" description="Basic residues" evidence="1">
    <location>
        <begin position="299"/>
        <end position="313"/>
    </location>
</feature>
<dbReference type="InterPro" id="IPR025669">
    <property type="entry name" value="AAA_dom"/>
</dbReference>
<dbReference type="CDD" id="cd02042">
    <property type="entry name" value="ParAB_family"/>
    <property type="match status" value="1"/>
</dbReference>
<dbReference type="InterPro" id="IPR050678">
    <property type="entry name" value="DNA_Partitioning_ATPase"/>
</dbReference>
<evidence type="ECO:0000313" key="3">
    <source>
        <dbReference type="EMBL" id="RCV93898.1"/>
    </source>
</evidence>
<name>A0A368U9J7_9GAMM</name>
<gene>
    <name evidence="3" type="ORF">DU506_01695</name>
</gene>
<feature type="region of interest" description="Disordered" evidence="1">
    <location>
        <begin position="294"/>
        <end position="322"/>
    </location>
</feature>
<dbReference type="PANTHER" id="PTHR13696:SF99">
    <property type="entry name" value="COBYRINIC ACID AC-DIAMIDE SYNTHASE"/>
    <property type="match status" value="1"/>
</dbReference>
<proteinExistence type="predicted"/>
<protein>
    <submittedName>
        <fullName evidence="3">ParA family protein</fullName>
    </submittedName>
</protein>
<keyword evidence="4" id="KW-1185">Reference proteome</keyword>
<dbReference type="Proteomes" id="UP000253204">
    <property type="component" value="Unassembled WGS sequence"/>
</dbReference>
<dbReference type="SUPFAM" id="SSF52540">
    <property type="entry name" value="P-loop containing nucleoside triphosphate hydrolases"/>
    <property type="match status" value="1"/>
</dbReference>